<dbReference type="GeneID" id="106769695"/>
<feature type="repeat" description="PPR" evidence="3">
    <location>
        <begin position="400"/>
        <end position="434"/>
    </location>
</feature>
<gene>
    <name evidence="5" type="primary">LOC106769695</name>
</gene>
<accession>A0A1S3UYD5</accession>
<feature type="repeat" description="PPR" evidence="3">
    <location>
        <begin position="470"/>
        <end position="504"/>
    </location>
</feature>
<reference evidence="5" key="2">
    <citation type="submission" date="2025-08" db="UniProtKB">
        <authorList>
            <consortium name="RefSeq"/>
        </authorList>
    </citation>
    <scope>IDENTIFICATION</scope>
    <source>
        <tissue evidence="5">Leaf</tissue>
    </source>
</reference>
<feature type="repeat" description="PPR" evidence="3">
    <location>
        <begin position="575"/>
        <end position="609"/>
    </location>
</feature>
<comment type="similarity">
    <text evidence="1">Belongs to the PPR family. P subfamily.</text>
</comment>
<feature type="repeat" description="PPR" evidence="3">
    <location>
        <begin position="265"/>
        <end position="299"/>
    </location>
</feature>
<organism evidence="4 5">
    <name type="scientific">Vigna radiata var. radiata</name>
    <name type="common">Mung bean</name>
    <name type="synonym">Phaseolus aureus</name>
    <dbReference type="NCBI Taxonomy" id="3916"/>
    <lineage>
        <taxon>Eukaryota</taxon>
        <taxon>Viridiplantae</taxon>
        <taxon>Streptophyta</taxon>
        <taxon>Embryophyta</taxon>
        <taxon>Tracheophyta</taxon>
        <taxon>Spermatophyta</taxon>
        <taxon>Magnoliopsida</taxon>
        <taxon>eudicotyledons</taxon>
        <taxon>Gunneridae</taxon>
        <taxon>Pentapetalae</taxon>
        <taxon>rosids</taxon>
        <taxon>fabids</taxon>
        <taxon>Fabales</taxon>
        <taxon>Fabaceae</taxon>
        <taxon>Papilionoideae</taxon>
        <taxon>50 kb inversion clade</taxon>
        <taxon>NPAAA clade</taxon>
        <taxon>indigoferoid/millettioid clade</taxon>
        <taxon>Phaseoleae</taxon>
        <taxon>Vigna</taxon>
    </lineage>
</organism>
<keyword evidence="2" id="KW-0677">Repeat</keyword>
<dbReference type="NCBIfam" id="TIGR00756">
    <property type="entry name" value="PPR"/>
    <property type="match status" value="6"/>
</dbReference>
<dbReference type="InterPro" id="IPR011990">
    <property type="entry name" value="TPR-like_helical_dom_sf"/>
</dbReference>
<dbReference type="SMR" id="A0A1S3UYD5"/>
<dbReference type="PROSITE" id="PS51375">
    <property type="entry name" value="PPR"/>
    <property type="match status" value="9"/>
</dbReference>
<dbReference type="Gramene" id="Vradi08g11700.1">
    <property type="protein sequence ID" value="Vradi08g11700.1"/>
    <property type="gene ID" value="Vradi08g11700"/>
</dbReference>
<feature type="repeat" description="PPR" evidence="3">
    <location>
        <begin position="644"/>
        <end position="678"/>
    </location>
</feature>
<name>A0A1S3UYD5_VIGRR</name>
<feature type="repeat" description="PPR" evidence="3">
    <location>
        <begin position="195"/>
        <end position="229"/>
    </location>
</feature>
<evidence type="ECO:0000313" key="5">
    <source>
        <dbReference type="RefSeq" id="XP_014510904.1"/>
    </source>
</evidence>
<dbReference type="Proteomes" id="UP000087766">
    <property type="component" value="Chromosome 8"/>
</dbReference>
<dbReference type="PANTHER" id="PTHR47939">
    <property type="entry name" value="MEMBRANE-ASSOCIATED SALT-INDUCIBLE PROTEIN-LIKE"/>
    <property type="match status" value="1"/>
</dbReference>
<dbReference type="InterPro" id="IPR002885">
    <property type="entry name" value="PPR_rpt"/>
</dbReference>
<evidence type="ECO:0000256" key="3">
    <source>
        <dbReference type="PROSITE-ProRule" id="PRU00708"/>
    </source>
</evidence>
<evidence type="ECO:0000313" key="4">
    <source>
        <dbReference type="Proteomes" id="UP000087766"/>
    </source>
</evidence>
<dbReference type="PANTHER" id="PTHR47939:SF13">
    <property type="entry name" value="OS03G0201400 PROTEIN"/>
    <property type="match status" value="1"/>
</dbReference>
<evidence type="ECO:0000256" key="1">
    <source>
        <dbReference type="ARBA" id="ARBA00007626"/>
    </source>
</evidence>
<keyword evidence="4" id="KW-1185">Reference proteome</keyword>
<dbReference type="SUPFAM" id="SSF48452">
    <property type="entry name" value="TPR-like"/>
    <property type="match status" value="1"/>
</dbReference>
<dbReference type="AlphaFoldDB" id="A0A1S3UYD5"/>
<protein>
    <submittedName>
        <fullName evidence="5">Pentatricopeptide repeat-containing protein At3g16710, mitochondrial isoform X1</fullName>
    </submittedName>
</protein>
<feature type="repeat" description="PPR" evidence="3">
    <location>
        <begin position="300"/>
        <end position="334"/>
    </location>
</feature>
<dbReference type="KEGG" id="vra:106769695"/>
<dbReference type="InterPro" id="IPR050667">
    <property type="entry name" value="PPR-containing_protein"/>
</dbReference>
<dbReference type="Gene3D" id="1.25.40.10">
    <property type="entry name" value="Tetratricopeptide repeat domain"/>
    <property type="match status" value="4"/>
</dbReference>
<dbReference type="Pfam" id="PF01535">
    <property type="entry name" value="PPR"/>
    <property type="match status" value="3"/>
</dbReference>
<evidence type="ECO:0000256" key="2">
    <source>
        <dbReference type="ARBA" id="ARBA00022737"/>
    </source>
</evidence>
<dbReference type="OrthoDB" id="185373at2759"/>
<dbReference type="RefSeq" id="XP_014510904.1">
    <property type="nucleotide sequence ID" value="XM_014655418.2"/>
</dbReference>
<proteinExistence type="inferred from homology"/>
<reference evidence="4" key="1">
    <citation type="journal article" date="2014" name="Nat. Commun.">
        <title>Genome sequence of mungbean and insights into evolution within Vigna species.</title>
        <authorList>
            <person name="Kang Y.J."/>
            <person name="Kim S.K."/>
            <person name="Kim M.Y."/>
            <person name="Lestari P."/>
            <person name="Kim K.H."/>
            <person name="Ha B.K."/>
            <person name="Jun T.H."/>
            <person name="Hwang W.J."/>
            <person name="Lee T."/>
            <person name="Lee J."/>
            <person name="Shim S."/>
            <person name="Yoon M.Y."/>
            <person name="Jang Y.E."/>
            <person name="Han K.S."/>
            <person name="Taeprayoon P."/>
            <person name="Yoon N."/>
            <person name="Somta P."/>
            <person name="Tanya P."/>
            <person name="Kim K.S."/>
            <person name="Gwag J.G."/>
            <person name="Moon J.K."/>
            <person name="Lee Y.H."/>
            <person name="Park B.S."/>
            <person name="Bombarely A."/>
            <person name="Doyle J.J."/>
            <person name="Jackson S.A."/>
            <person name="Schafleitner R."/>
            <person name="Srinives P."/>
            <person name="Varshney R.K."/>
            <person name="Lee S.H."/>
        </authorList>
    </citation>
    <scope>NUCLEOTIDE SEQUENCE [LARGE SCALE GENOMIC DNA]</scope>
    <source>
        <strain evidence="4">cv. VC1973A</strain>
    </source>
</reference>
<feature type="repeat" description="PPR" evidence="3">
    <location>
        <begin position="230"/>
        <end position="264"/>
    </location>
</feature>
<sequence>MAIKLPSSACPTRFLRWVYFSSSCIADISETPEIVKLKDSSEFEQDLNFLRNKLAPDNLIRILDRTNDLNSAVRIFKWASRQKSFHHTSNTYYRIILKLGMAGKVVEMKDFCENMAKDRCPGTEEALVTLVHTFVEHCRIGEAITVLVNMNLGGYRLPIGAFNALLGALVSGKDTEFQKALFVYKEMVKACVLPTVETLNCLMKALSATNQIDLALDQFRRMKNKGCNPNRKTFEILVKALIENGRVDEAAIILEQMFKVQCQPDLSFHTCIIPLFCRENKIEEAVKLFKIMKDSDFEPDSFIYEVLVRCFCNNLQLDSAVALINEMMESGMPPKHYVLVDIMNCFCELGKIKEAIVFLESRQVHETAPFNTLLEGCCNAGEILAANVLLETMSERHIADCQSWNILIRWFCENEDIKKAHILLGRMIKSFVILDCATYSALVVGNCRLGKYEEAMKLFHQICARCWILDFASYSELVGGLCDIKHSEDAIEVFHYMSMKRCSLHSLAFYKLIKCVCDSGQVKEAIRLWQLACFCAISCCIATHTAIMQLLLRSRRAEDMLAFLSQMLMVGSNLDLEAYCILIQSMSKQNKIKECVLFFNTMINEGLIPDPDQLFDQLSFMANHSQLSMISSAIDRISCGDILNSAMYGLLITGLLKEGREHEARRLLDSMLEKGWVPDATTHNLLIGSDVRKGMTQAMFFDDSASLDSVSNILAEGLGDT</sequence>
<dbReference type="Pfam" id="PF13041">
    <property type="entry name" value="PPR_2"/>
    <property type="match status" value="3"/>
</dbReference>
<feature type="repeat" description="PPR" evidence="3">
    <location>
        <begin position="435"/>
        <end position="469"/>
    </location>
</feature>